<sequence>MRGIYTPGFYSIRVSQSPITSKASGDHKAPWDHVSQVSPGFGYLRSSNLESLQGIVLGSYCYIFLLHLRIRTDNSLCFCLDIQCRF</sequence>
<name>U4LDN7_PYROM</name>
<protein>
    <submittedName>
        <fullName evidence="1">Uncharacterized protein</fullName>
    </submittedName>
</protein>
<accession>U4LDN7</accession>
<dbReference type="EMBL" id="HF935309">
    <property type="protein sequence ID" value="CCX29642.1"/>
    <property type="molecule type" value="Genomic_DNA"/>
</dbReference>
<gene>
    <name evidence="1" type="ORF">PCON_06303</name>
</gene>
<dbReference type="AlphaFoldDB" id="U4LDN7"/>
<reference evidence="1 2" key="1">
    <citation type="journal article" date="2013" name="PLoS Genet.">
        <title>The genome and development-dependent transcriptomes of Pyronema confluens: a window into fungal evolution.</title>
        <authorList>
            <person name="Traeger S."/>
            <person name="Altegoer F."/>
            <person name="Freitag M."/>
            <person name="Gabaldon T."/>
            <person name="Kempken F."/>
            <person name="Kumar A."/>
            <person name="Marcet-Houben M."/>
            <person name="Poggeler S."/>
            <person name="Stajich J.E."/>
            <person name="Nowrousian M."/>
        </authorList>
    </citation>
    <scope>NUCLEOTIDE SEQUENCE [LARGE SCALE GENOMIC DNA]</scope>
    <source>
        <strain evidence="2">CBS 100304</strain>
        <tissue evidence="1">Vegetative mycelium</tissue>
    </source>
</reference>
<organism evidence="1 2">
    <name type="scientific">Pyronema omphalodes (strain CBS 100304)</name>
    <name type="common">Pyronema confluens</name>
    <dbReference type="NCBI Taxonomy" id="1076935"/>
    <lineage>
        <taxon>Eukaryota</taxon>
        <taxon>Fungi</taxon>
        <taxon>Dikarya</taxon>
        <taxon>Ascomycota</taxon>
        <taxon>Pezizomycotina</taxon>
        <taxon>Pezizomycetes</taxon>
        <taxon>Pezizales</taxon>
        <taxon>Pyronemataceae</taxon>
        <taxon>Pyronema</taxon>
    </lineage>
</organism>
<keyword evidence="2" id="KW-1185">Reference proteome</keyword>
<proteinExistence type="predicted"/>
<dbReference type="Proteomes" id="UP000018144">
    <property type="component" value="Unassembled WGS sequence"/>
</dbReference>
<evidence type="ECO:0000313" key="2">
    <source>
        <dbReference type="Proteomes" id="UP000018144"/>
    </source>
</evidence>
<evidence type="ECO:0000313" key="1">
    <source>
        <dbReference type="EMBL" id="CCX29642.1"/>
    </source>
</evidence>